<gene>
    <name evidence="2" type="ORF">C4A77_11940</name>
</gene>
<dbReference type="RefSeq" id="WP_104031942.1">
    <property type="nucleotide sequence ID" value="NZ_JARMES010000038.1"/>
</dbReference>
<organism evidence="2 3">
    <name type="scientific">Brevibacillus laterosporus</name>
    <name type="common">Bacillus laterosporus</name>
    <dbReference type="NCBI Taxonomy" id="1465"/>
    <lineage>
        <taxon>Bacteria</taxon>
        <taxon>Bacillati</taxon>
        <taxon>Bacillota</taxon>
        <taxon>Bacilli</taxon>
        <taxon>Bacillales</taxon>
        <taxon>Paenibacillaceae</taxon>
        <taxon>Brevibacillus</taxon>
    </lineage>
</organism>
<feature type="compositionally biased region" description="Polar residues" evidence="1">
    <location>
        <begin position="1"/>
        <end position="16"/>
    </location>
</feature>
<accession>A0AAP8QEG0</accession>
<dbReference type="Proteomes" id="UP000239759">
    <property type="component" value="Unassembled WGS sequence"/>
</dbReference>
<dbReference type="EMBL" id="PRKQ01000012">
    <property type="protein sequence ID" value="PPB02431.1"/>
    <property type="molecule type" value="Genomic_DNA"/>
</dbReference>
<dbReference type="AlphaFoldDB" id="A0AAP8QEG0"/>
<sequence length="63" mass="6784">MTSLNIGSDAMTNSSGTGWGYNKGRLSIAAPNRTYSQKKKRDNARSVAVCANTPQLLVIPDQQ</sequence>
<feature type="region of interest" description="Disordered" evidence="1">
    <location>
        <begin position="1"/>
        <end position="23"/>
    </location>
</feature>
<evidence type="ECO:0000313" key="3">
    <source>
        <dbReference type="Proteomes" id="UP000239759"/>
    </source>
</evidence>
<proteinExistence type="predicted"/>
<name>A0AAP8QEG0_BRELA</name>
<reference evidence="2 3" key="1">
    <citation type="submission" date="2018-02" db="EMBL/GenBank/DDBJ databases">
        <title>Comparative analysis of genomes of three Brevibacillus laterosporus strains producers of potent antimicrobials isolated from silage.</title>
        <authorList>
            <person name="Kojic M."/>
            <person name="Miljkovic M."/>
            <person name="Studholme D."/>
            <person name="Filipic B."/>
        </authorList>
    </citation>
    <scope>NUCLEOTIDE SEQUENCE [LARGE SCALE GENOMIC DNA]</scope>
    <source>
        <strain evidence="2 3">BGSP11</strain>
    </source>
</reference>
<protein>
    <submittedName>
        <fullName evidence="2">Uncharacterized protein</fullName>
    </submittedName>
</protein>
<evidence type="ECO:0000256" key="1">
    <source>
        <dbReference type="SAM" id="MobiDB-lite"/>
    </source>
</evidence>
<evidence type="ECO:0000313" key="2">
    <source>
        <dbReference type="EMBL" id="PPB02431.1"/>
    </source>
</evidence>
<comment type="caution">
    <text evidence="2">The sequence shown here is derived from an EMBL/GenBank/DDBJ whole genome shotgun (WGS) entry which is preliminary data.</text>
</comment>